<dbReference type="SUPFAM" id="SSF52540">
    <property type="entry name" value="P-loop containing nucleoside triphosphate hydrolases"/>
    <property type="match status" value="2"/>
</dbReference>
<organism evidence="1 2">
    <name type="scientific">Noviherbaspirillum autotrophicum</name>
    <dbReference type="NCBI Taxonomy" id="709839"/>
    <lineage>
        <taxon>Bacteria</taxon>
        <taxon>Pseudomonadati</taxon>
        <taxon>Pseudomonadota</taxon>
        <taxon>Betaproteobacteria</taxon>
        <taxon>Burkholderiales</taxon>
        <taxon>Oxalobacteraceae</taxon>
        <taxon>Noviherbaspirillum</taxon>
    </lineage>
</organism>
<protein>
    <submittedName>
        <fullName evidence="1">Uncharacterized protein</fullName>
    </submittedName>
</protein>
<accession>A0A0C1XZ58</accession>
<proteinExistence type="predicted"/>
<keyword evidence="2" id="KW-1185">Reference proteome</keyword>
<gene>
    <name evidence="1" type="ORF">TSA66_03285</name>
</gene>
<comment type="caution">
    <text evidence="1">The sequence shown here is derived from an EMBL/GenBank/DDBJ whole genome shotgun (WGS) entry which is preliminary data.</text>
</comment>
<dbReference type="RefSeq" id="WP_040038970.1">
    <property type="nucleotide sequence ID" value="NZ_JWJG01000028.1"/>
</dbReference>
<dbReference type="EMBL" id="JWJG01000028">
    <property type="protein sequence ID" value="KIF80058.1"/>
    <property type="molecule type" value="Genomic_DNA"/>
</dbReference>
<dbReference type="STRING" id="709839.TSA66_03285"/>
<dbReference type="InterPro" id="IPR027417">
    <property type="entry name" value="P-loop_NTPase"/>
</dbReference>
<sequence length="1128" mass="125648">MREQLQPYKGPNNLNYLCILASEFLGQRHLRDIPALMAGFASISSTLPPNVAKVIHNLRLSGIAPATLRELRVMVESYRMHHERLDAVRRCGDARNGDGEYTSWRYTIDDDLGIHPAWTSIVPDDISIAAGCMQGELPLRVATSPALQDPMLSANVKAQYVGYDGIISPLGFIPPAPPQYNPVRTGHAPGFIPWEELVEEANRFDRVDVAAGRQQEGERSWYRRLHDNAGNPTAVLMEASQAGLITARGLDLSGIKHLIGLPGAGKTTILYLLASWLHTHEFNACFLFPSIEVATGFIEKLAQYGIDAGLLYGQGESARNKHVLNFAASMAADNHGFAVTRPIAPFFSTNCALAGFASDEDEDFPHANPPCDTLLQRPEGEKARTKRCCLSSVCGRQYAERELIGRRLWIGHVLSMDRTVSRLFIEQRVRHFEYIARTFDLLVIDECDGAQSALDGRGTPLMKLSGDTESVWGTLLQELHAKAASGRNAFVAGLTIPSIMEMTARFGLANERLVARITHFDETFRKRNANQLLTALSIIADMYPYQGDEDDEAAMDKHRDARSAIEIIWDDAAKQVAFRHPKQRLDDHGDDDDDDDEVEVVTGLERDIPQLAWLCRTDEATIRSFHARLIQVLSTWERDASEQAIAEIARVLASSPGLVPHPNQAEFHAYAALLTTITLLVLQHFGLAPHLRLMNAEGLVSDGVFDSRPSKDQMAILPESLVGRLSGVRYTVSDEGNVDISQVGFAGTPRLLPRRMMDLAQEAGGELAVLLTSATSLLEHSPSFHVDVGPHYVLRRPNAGSGWRNSVYRCLPLLDPLDSERFLQFSGARLSDRERILKAMADQLLRDGTLSTVETAMLQNDVVDGHGRKAGFVVNSYEQCTLLYEHIQANFPNWRGRIRYLVRANAANGNLAGSHGVTASEVEQLGSDRGWDLLIFPMNAIGRGVNIVYRFGPRIDKAMIGSLFFLTRPHPRADSLQLIQGLVGRETERFDQKRFPAKDVALLELREARRRVTSMVERLLRLQLSVQRLGDYAIPFVADLMIIILQTIGRAMRGDCPAFVYFVDSAWAPRSALSQPDTPRTSMLVMMQRILEECLRHEDEATRECYSNLYESFHEPLSRIEDLIVDTP</sequence>
<dbReference type="Proteomes" id="UP000031572">
    <property type="component" value="Unassembled WGS sequence"/>
</dbReference>
<evidence type="ECO:0000313" key="1">
    <source>
        <dbReference type="EMBL" id="KIF80058.1"/>
    </source>
</evidence>
<name>A0A0C1XZ58_9BURK</name>
<dbReference type="AlphaFoldDB" id="A0A0C1XZ58"/>
<reference evidence="1 2" key="1">
    <citation type="submission" date="2014-12" db="EMBL/GenBank/DDBJ databases">
        <title>Denitrispirillum autotrophicum gen. nov., sp. nov., Denitrifying, Facultatively Autotrophic Bacteria Isolated from Rice Paddy Soil.</title>
        <authorList>
            <person name="Ishii S."/>
            <person name="Ashida N."/>
            <person name="Ohno H."/>
            <person name="Otsuka S."/>
            <person name="Yokota A."/>
            <person name="Senoo K."/>
        </authorList>
    </citation>
    <scope>NUCLEOTIDE SEQUENCE [LARGE SCALE GENOMIC DNA]</scope>
    <source>
        <strain evidence="1 2">TSA66</strain>
    </source>
</reference>
<dbReference type="OrthoDB" id="8252072at2"/>
<evidence type="ECO:0000313" key="2">
    <source>
        <dbReference type="Proteomes" id="UP000031572"/>
    </source>
</evidence>